<comment type="caution">
    <text evidence="1">The sequence shown here is derived from an EMBL/GenBank/DDBJ whole genome shotgun (WGS) entry which is preliminary data.</text>
</comment>
<accession>A0AAE1KTV7</accession>
<proteinExistence type="predicted"/>
<dbReference type="InterPro" id="IPR028346">
    <property type="entry name" value="HAUS2"/>
</dbReference>
<dbReference type="GO" id="GO:0007020">
    <property type="term" value="P:microtubule nucleation"/>
    <property type="evidence" value="ECO:0007669"/>
    <property type="project" value="TreeGrafter"/>
</dbReference>
<dbReference type="EMBL" id="JAWQEG010000974">
    <property type="protein sequence ID" value="KAK3883598.1"/>
    <property type="molecule type" value="Genomic_DNA"/>
</dbReference>
<dbReference type="GO" id="GO:0005813">
    <property type="term" value="C:centrosome"/>
    <property type="evidence" value="ECO:0007669"/>
    <property type="project" value="TreeGrafter"/>
</dbReference>
<evidence type="ECO:0008006" key="3">
    <source>
        <dbReference type="Google" id="ProtNLM"/>
    </source>
</evidence>
<name>A0AAE1KTV7_PETCI</name>
<dbReference type="PANTHER" id="PTHR16039:SF1">
    <property type="entry name" value="HAUS AUGMIN-LIKE COMPLEX SUBUNIT 2"/>
    <property type="match status" value="1"/>
</dbReference>
<dbReference type="AlphaFoldDB" id="A0AAE1KTV7"/>
<organism evidence="1 2">
    <name type="scientific">Petrolisthes cinctipes</name>
    <name type="common">Flat porcelain crab</name>
    <dbReference type="NCBI Taxonomy" id="88211"/>
    <lineage>
        <taxon>Eukaryota</taxon>
        <taxon>Metazoa</taxon>
        <taxon>Ecdysozoa</taxon>
        <taxon>Arthropoda</taxon>
        <taxon>Crustacea</taxon>
        <taxon>Multicrustacea</taxon>
        <taxon>Malacostraca</taxon>
        <taxon>Eumalacostraca</taxon>
        <taxon>Eucarida</taxon>
        <taxon>Decapoda</taxon>
        <taxon>Pleocyemata</taxon>
        <taxon>Anomura</taxon>
        <taxon>Galatheoidea</taxon>
        <taxon>Porcellanidae</taxon>
        <taxon>Petrolisthes</taxon>
    </lineage>
</organism>
<gene>
    <name evidence="1" type="ORF">Pcinc_012101</name>
</gene>
<dbReference type="GO" id="GO:1990498">
    <property type="term" value="C:mitotic spindle microtubule"/>
    <property type="evidence" value="ECO:0007669"/>
    <property type="project" value="TreeGrafter"/>
</dbReference>
<dbReference type="GO" id="GO:0007098">
    <property type="term" value="P:centrosome cycle"/>
    <property type="evidence" value="ECO:0007669"/>
    <property type="project" value="TreeGrafter"/>
</dbReference>
<evidence type="ECO:0000313" key="1">
    <source>
        <dbReference type="EMBL" id="KAK3883598.1"/>
    </source>
</evidence>
<sequence length="212" mass="24199">MSTEVNLKKLVGAHEGLSDLIKTFQPERENNVPQDNTRLVCQHLDQSKHSTKVVEKFLEDVTALAETREELMSLLEKLTSATINKTSSSLTHSEILGRRVECCQRVEQHMFSVIENKDLLIYHLQQPLVTNFLTIHHQYHKDLIFLIGELMDIINKLPSHISLLEEHAQNSVLQKSDSCISHVTRISTELRTTLEEVITLQTLVATVLVDQQ</sequence>
<dbReference type="GO" id="GO:0070652">
    <property type="term" value="C:HAUS complex"/>
    <property type="evidence" value="ECO:0007669"/>
    <property type="project" value="TreeGrafter"/>
</dbReference>
<dbReference type="PANTHER" id="PTHR16039">
    <property type="entry name" value="HAUS AUGMIN-LIKE COMPLEX SUBUNIT 2"/>
    <property type="match status" value="1"/>
</dbReference>
<protein>
    <recommendedName>
        <fullName evidence="3">HAUS augmin-like complex subunit 2</fullName>
    </recommendedName>
</protein>
<keyword evidence="2" id="KW-1185">Reference proteome</keyword>
<dbReference type="Pfam" id="PF15003">
    <property type="entry name" value="HAUS2"/>
    <property type="match status" value="1"/>
</dbReference>
<reference evidence="1" key="1">
    <citation type="submission" date="2023-10" db="EMBL/GenBank/DDBJ databases">
        <title>Genome assemblies of two species of porcelain crab, Petrolisthes cinctipes and Petrolisthes manimaculis (Anomura: Porcellanidae).</title>
        <authorList>
            <person name="Angst P."/>
        </authorList>
    </citation>
    <scope>NUCLEOTIDE SEQUENCE</scope>
    <source>
        <strain evidence="1">PB745_01</strain>
        <tissue evidence="1">Gill</tissue>
    </source>
</reference>
<evidence type="ECO:0000313" key="2">
    <source>
        <dbReference type="Proteomes" id="UP001286313"/>
    </source>
</evidence>
<dbReference type="GO" id="GO:0051225">
    <property type="term" value="P:spindle assembly"/>
    <property type="evidence" value="ECO:0007669"/>
    <property type="project" value="InterPro"/>
</dbReference>
<dbReference type="Proteomes" id="UP001286313">
    <property type="component" value="Unassembled WGS sequence"/>
</dbReference>